<dbReference type="Proteomes" id="UP000198571">
    <property type="component" value="Unassembled WGS sequence"/>
</dbReference>
<dbReference type="EMBL" id="FOGT01000007">
    <property type="protein sequence ID" value="SES08134.1"/>
    <property type="molecule type" value="Genomic_DNA"/>
</dbReference>
<organism evidence="2 3">
    <name type="scientific">Salipaludibacillus aurantiacus</name>
    <dbReference type="NCBI Taxonomy" id="1601833"/>
    <lineage>
        <taxon>Bacteria</taxon>
        <taxon>Bacillati</taxon>
        <taxon>Bacillota</taxon>
        <taxon>Bacilli</taxon>
        <taxon>Bacillales</taxon>
        <taxon>Bacillaceae</taxon>
    </lineage>
</organism>
<evidence type="ECO:0000313" key="3">
    <source>
        <dbReference type="Proteomes" id="UP000198571"/>
    </source>
</evidence>
<gene>
    <name evidence="2" type="ORF">SAMN05518684_107180</name>
</gene>
<evidence type="ECO:0000313" key="2">
    <source>
        <dbReference type="EMBL" id="SES08134.1"/>
    </source>
</evidence>
<dbReference type="SMART" id="SM00507">
    <property type="entry name" value="HNHc"/>
    <property type="match status" value="1"/>
</dbReference>
<accession>A0A1H9UG33</accession>
<dbReference type="AlphaFoldDB" id="A0A1H9UG33"/>
<sequence length="375" mass="44821">MNWNSKHKKYYMNKGYKFTKLYDEIKVNAQDLPIYSKMKVDVRCDTCGRGKKMSFCSYYRQFEKLGFNNCKQHLQSYYENCFDKEGYQLLSEVRNAKAELKFICNKGHDGKTNWNKFKNGTRCKKCRIENRCSLTRFNYQFVKEIFDSRGYQLLTESYRNVEQKLEFICPNNHKHFITFSSFYYNLSDCGKCRGMKTGNRDRHSYEYIQEKFKDRGYFILSPNYLNSSQKLVYLCPEGHVGTIKYCHFKSGHGCFDCGVINRTGEKSPRWNPKREMADRVKRRQYNEYTKFREDVFFRDDFTCLCCCQRGGELVVHHLDGYHWCDEKRTDPENGVTLCKSCHIDFHSANGSKNNKREQYEFWIKHKKKCLLILVG</sequence>
<protein>
    <recommendedName>
        <fullName evidence="1">HNH nuclease domain-containing protein</fullName>
    </recommendedName>
</protein>
<reference evidence="3" key="1">
    <citation type="submission" date="2016-10" db="EMBL/GenBank/DDBJ databases">
        <authorList>
            <person name="Varghese N."/>
            <person name="Submissions S."/>
        </authorList>
    </citation>
    <scope>NUCLEOTIDE SEQUENCE [LARGE SCALE GENOMIC DNA]</scope>
    <source>
        <strain evidence="3">S9</strain>
    </source>
</reference>
<proteinExistence type="predicted"/>
<evidence type="ECO:0000259" key="1">
    <source>
        <dbReference type="SMART" id="SM00507"/>
    </source>
</evidence>
<name>A0A1H9UG33_9BACI</name>
<dbReference type="CDD" id="cd00085">
    <property type="entry name" value="HNHc"/>
    <property type="match status" value="1"/>
</dbReference>
<dbReference type="InterPro" id="IPR003615">
    <property type="entry name" value="HNH_nuc"/>
</dbReference>
<keyword evidence="3" id="KW-1185">Reference proteome</keyword>
<feature type="domain" description="HNH nuclease" evidence="1">
    <location>
        <begin position="290"/>
        <end position="343"/>
    </location>
</feature>